<name>A0A1Q2SPH8_9GAMM</name>
<organism evidence="1 2">
    <name type="scientific">Candidatus Nitrosoglobus terrae</name>
    <dbReference type="NCBI Taxonomy" id="1630141"/>
    <lineage>
        <taxon>Bacteria</taxon>
        <taxon>Pseudomonadati</taxon>
        <taxon>Pseudomonadota</taxon>
        <taxon>Gammaproteobacteria</taxon>
        <taxon>Chromatiales</taxon>
        <taxon>Chromatiaceae</taxon>
        <taxon>Candidatus Nitrosoglobus</taxon>
    </lineage>
</organism>
<evidence type="ECO:0000313" key="2">
    <source>
        <dbReference type="Proteomes" id="UP000243679"/>
    </source>
</evidence>
<keyword evidence="2" id="KW-1185">Reference proteome</keyword>
<evidence type="ECO:0000313" key="1">
    <source>
        <dbReference type="EMBL" id="BAW81032.1"/>
    </source>
</evidence>
<protein>
    <submittedName>
        <fullName evidence="1">Hypothetical conserved protein</fullName>
    </submittedName>
</protein>
<proteinExistence type="predicted"/>
<sequence length="122" mass="14360">METAVAKIKQIYCNTCKGETNHEIKASHNKEYYEVDHLDYVVPGGYYALTEYYFLVCRGCDTATLDEKWASAGMTDDNGGDFYSYCYYPKRKRKDFREREAKHFCHVDEKLIKTYKEIITAF</sequence>
<gene>
    <name evidence="1" type="ORF">TAO_1662</name>
</gene>
<dbReference type="AlphaFoldDB" id="A0A1Q2SPH8"/>
<dbReference type="KEGG" id="ntt:TAO_1662"/>
<dbReference type="Proteomes" id="UP000243679">
    <property type="component" value="Chromosome"/>
</dbReference>
<dbReference type="EMBL" id="AP014836">
    <property type="protein sequence ID" value="BAW81032.1"/>
    <property type="molecule type" value="Genomic_DNA"/>
</dbReference>
<accession>A0A1Q2SPH8</accession>
<reference evidence="1 2" key="1">
    <citation type="journal article" date="2017" name="ISME J.">
        <title>An acid-tolerant ammonia-oxidizing ?-proteobacterium from soil.</title>
        <authorList>
            <person name="Hayatsu M."/>
            <person name="Tago K."/>
            <person name="Uchiyama I."/>
            <person name="Toyoda A."/>
            <person name="Wang Y."/>
            <person name="Shimomura Y."/>
            <person name="Okubo T."/>
            <person name="Kurisu F."/>
            <person name="Hirono Y."/>
            <person name="Nonaka K."/>
            <person name="Akiyama H."/>
            <person name="Itoh T."/>
            <person name="Takami H."/>
        </authorList>
    </citation>
    <scope>NUCLEOTIDE SEQUENCE [LARGE SCALE GENOMIC DNA]</scope>
    <source>
        <strain evidence="1 2">TAO100</strain>
    </source>
</reference>